<gene>
    <name evidence="2" type="primary">AVEN_153125_1</name>
    <name evidence="1" type="ORF">NPIL_120231</name>
    <name evidence="2" type="ORF">NPIL_3971</name>
</gene>
<reference evidence="2" key="1">
    <citation type="submission" date="2020-08" db="EMBL/GenBank/DDBJ databases">
        <title>Multicomponent nature underlies the extraordinary mechanical properties of spider dragline silk.</title>
        <authorList>
            <person name="Kono N."/>
            <person name="Nakamura H."/>
            <person name="Mori M."/>
            <person name="Yoshida Y."/>
            <person name="Ohtoshi R."/>
            <person name="Malay A.D."/>
            <person name="Moran D.A.P."/>
            <person name="Tomita M."/>
            <person name="Numata K."/>
            <person name="Arakawa K."/>
        </authorList>
    </citation>
    <scope>NUCLEOTIDE SEQUENCE</scope>
</reference>
<evidence type="ECO:0000313" key="2">
    <source>
        <dbReference type="EMBL" id="GFT15519.1"/>
    </source>
</evidence>
<proteinExistence type="predicted"/>
<dbReference type="EMBL" id="BMAW01009771">
    <property type="protein sequence ID" value="GFT15519.1"/>
    <property type="molecule type" value="Genomic_DNA"/>
</dbReference>
<accession>A0A8X6NIZ2</accession>
<comment type="caution">
    <text evidence="2">The sequence shown here is derived from an EMBL/GenBank/DDBJ whole genome shotgun (WGS) entry which is preliminary data.</text>
</comment>
<organism evidence="2 3">
    <name type="scientific">Nephila pilipes</name>
    <name type="common">Giant wood spider</name>
    <name type="synonym">Nephila maculata</name>
    <dbReference type="NCBI Taxonomy" id="299642"/>
    <lineage>
        <taxon>Eukaryota</taxon>
        <taxon>Metazoa</taxon>
        <taxon>Ecdysozoa</taxon>
        <taxon>Arthropoda</taxon>
        <taxon>Chelicerata</taxon>
        <taxon>Arachnida</taxon>
        <taxon>Araneae</taxon>
        <taxon>Araneomorphae</taxon>
        <taxon>Entelegynae</taxon>
        <taxon>Araneoidea</taxon>
        <taxon>Nephilidae</taxon>
        <taxon>Nephila</taxon>
    </lineage>
</organism>
<sequence>MECITACSRKISSLKDSASARVAMNLCHDIGFKEIALRLEKPTYGAFIQDHSISTSIDDPYCGFWKCCPSLKGVPRQFQSLMVRINYPPLPIFVTDPEILSKWSQSSLHNPSLCDLEISCDLIDEREVEQWDAAVDKQCQRLTEGMCPTLKQGVQAWLNRIALEYLSYSRRQEMLFGMSRYFLMDVLPLECWIKAGRLDEKMLAERLLKDDRLTVLQRYRIACVYCLHVHIPQLWNGLTKQEKQSLIPELVDIKSFQQSRNPDLFWTDAFGEILPQTKYQWSKAAMLVMRNGSRVARISFSKSLEERNQRNIVIDLALQFHQIWQFNHLKTYTDWKKALILNRMYRTRFKQSFECFNLPSYYSELMCFYLSQMDEEQQLTFFRQVFQRDYSNCILECYLDWPHQDDFIPTISRLWGIIPKYMFVQCLLTLASKYTESCCKEGLASLDKEIRYYDYRSMLQTLWEETPDDYKRYLYRDENNHGFHSGNEVRMLLLQLLKRSPLEEEDEVLFKQIFCYQTLEKRKALMCSFTGKTIYAVLSRKEKWYFFNCLLEECVPEEEISSFKRQFYLSKWGRRLSLNK</sequence>
<dbReference type="OrthoDB" id="6436924at2759"/>
<dbReference type="Proteomes" id="UP000887013">
    <property type="component" value="Unassembled WGS sequence"/>
</dbReference>
<protein>
    <submittedName>
        <fullName evidence="2">Uncharacterized protein</fullName>
    </submittedName>
</protein>
<dbReference type="AlphaFoldDB" id="A0A8X6NIZ2"/>
<name>A0A8X6NIZ2_NEPPI</name>
<evidence type="ECO:0000313" key="1">
    <source>
        <dbReference type="EMBL" id="GFS43215.1"/>
    </source>
</evidence>
<dbReference type="EMBL" id="BMAW01044178">
    <property type="protein sequence ID" value="GFS43215.1"/>
    <property type="molecule type" value="Genomic_DNA"/>
</dbReference>
<evidence type="ECO:0000313" key="3">
    <source>
        <dbReference type="Proteomes" id="UP000887013"/>
    </source>
</evidence>
<keyword evidence="3" id="KW-1185">Reference proteome</keyword>